<feature type="compositionally biased region" description="Polar residues" evidence="1">
    <location>
        <begin position="329"/>
        <end position="354"/>
    </location>
</feature>
<keyword evidence="3" id="KW-1185">Reference proteome</keyword>
<feature type="compositionally biased region" description="Low complexity" evidence="1">
    <location>
        <begin position="725"/>
        <end position="737"/>
    </location>
</feature>
<proteinExistence type="predicted"/>
<dbReference type="AlphaFoldDB" id="A0A427YM23"/>
<evidence type="ECO:0000313" key="3">
    <source>
        <dbReference type="Proteomes" id="UP000279259"/>
    </source>
</evidence>
<accession>A0A427YM23</accession>
<name>A0A427YM23_9TREE</name>
<dbReference type="STRING" id="1890683.A0A427YM23"/>
<feature type="region of interest" description="Disordered" evidence="1">
    <location>
        <begin position="711"/>
        <end position="742"/>
    </location>
</feature>
<feature type="region of interest" description="Disordered" evidence="1">
    <location>
        <begin position="188"/>
        <end position="213"/>
    </location>
</feature>
<gene>
    <name evidence="2" type="ORF">EHS25_008503</name>
</gene>
<sequence length="913" mass="96782">MSMFSGRSFRTGDAEDSSPDLSAATPTAEVPNPFPSSSTPHPDAHIPTHGHHQTTDLGAGAGAGVPVGVPVPVPVHDSVFEDDTDTDADASSTKASRSRGPSSGSLSGAIHDKDQDQTQARAGGRLSAIQAETERWIQSLDQAKTSSCILLSNVAFHPNPDCADMSSGPLSVLPILNAILRFYPVSTTPTPANASSPHLKPPAEPPRPRIYSFPTIPASRFLTDPQRAASSPAIHAPVPKAHPNLPRTSSSATSQTQQHSQDKSPRKSSMERYEFPGSPGSNRAARASPSPSRHHGLSALSPLQTLSPLQPSREISKSPSRPWSEAEPGTNTPSTTRSRASSVTKSLSRRQSVVRSAEQWSAGKEYVDENITNPSSLFSRLTLVKAPQDDKGMKRRSKSSSALAPLGLMSPAQDIPATSPRAPRRSFAAASFGGISPLTSVKVGPIIDKHGGADAVHRISSIYSVDNEGVKSKSYTPDEVVSIARGLSSPVAAPEDGFKSAELKRRKSASAASRRSSGITSTGTSPDPVPVALEPVEYVQLDDETLLPFVDRPGEVTELMRHPSNEKLFKLLKAAFPKDLPEEWNWEEFIKHLTQTDRIECPDYAWVFRARQAVRKNSVALWEKLGVCLGCDGDLLNAGGEDGIPRSWGGLGLGDEGEYDPSMNQVWIEGLEAVDPEEAERAERELAAEFGAPVEDEGMAASAGMTALLGTIGEGDEEPPRDSRQTTAQRAASRAVVDPLTSPSAQFKQLGLTIPVDAGSGSPRRQSSVSGHMRLSSLPGQPSPRTVRSKSTVGLSILTSPQSHSSSLARGPLTPDLGASPLPLYERGPGSPLFPSSFSTLSVEPNLGRSASVLMGGGAKPPAAHVDFGREGRNWGEIRRKPSGAGLSESAITFASFDSDYAHSNVAAEHHDT</sequence>
<organism evidence="2 3">
    <name type="scientific">Saitozyma podzolica</name>
    <dbReference type="NCBI Taxonomy" id="1890683"/>
    <lineage>
        <taxon>Eukaryota</taxon>
        <taxon>Fungi</taxon>
        <taxon>Dikarya</taxon>
        <taxon>Basidiomycota</taxon>
        <taxon>Agaricomycotina</taxon>
        <taxon>Tremellomycetes</taxon>
        <taxon>Tremellales</taxon>
        <taxon>Trimorphomycetaceae</taxon>
        <taxon>Saitozyma</taxon>
    </lineage>
</organism>
<feature type="compositionally biased region" description="Basic and acidic residues" evidence="1">
    <location>
        <begin position="260"/>
        <end position="274"/>
    </location>
</feature>
<dbReference type="OrthoDB" id="2591449at2759"/>
<feature type="region of interest" description="Disordered" evidence="1">
    <location>
        <begin position="754"/>
        <end position="824"/>
    </location>
</feature>
<evidence type="ECO:0000256" key="1">
    <source>
        <dbReference type="SAM" id="MobiDB-lite"/>
    </source>
</evidence>
<evidence type="ECO:0000313" key="2">
    <source>
        <dbReference type="EMBL" id="RSH92091.1"/>
    </source>
</evidence>
<protein>
    <submittedName>
        <fullName evidence="2">Uncharacterized protein</fullName>
    </submittedName>
</protein>
<feature type="region of interest" description="Disordered" evidence="1">
    <location>
        <begin position="494"/>
        <end position="530"/>
    </location>
</feature>
<feature type="region of interest" description="Disordered" evidence="1">
    <location>
        <begin position="225"/>
        <end position="360"/>
    </location>
</feature>
<feature type="compositionally biased region" description="Polar residues" evidence="1">
    <location>
        <begin position="778"/>
        <end position="808"/>
    </location>
</feature>
<dbReference type="Proteomes" id="UP000279259">
    <property type="component" value="Unassembled WGS sequence"/>
</dbReference>
<feature type="compositionally biased region" description="Low complexity" evidence="1">
    <location>
        <begin position="89"/>
        <end position="108"/>
    </location>
</feature>
<feature type="region of interest" description="Disordered" evidence="1">
    <location>
        <begin position="1"/>
        <end position="124"/>
    </location>
</feature>
<comment type="caution">
    <text evidence="2">The sequence shown here is derived from an EMBL/GenBank/DDBJ whole genome shotgun (WGS) entry which is preliminary data.</text>
</comment>
<dbReference type="EMBL" id="RSCD01000006">
    <property type="protein sequence ID" value="RSH92091.1"/>
    <property type="molecule type" value="Genomic_DNA"/>
</dbReference>
<feature type="compositionally biased region" description="Low complexity" evidence="1">
    <location>
        <begin position="248"/>
        <end position="259"/>
    </location>
</feature>
<feature type="compositionally biased region" description="Low complexity" evidence="1">
    <location>
        <begin position="277"/>
        <end position="312"/>
    </location>
</feature>
<feature type="region of interest" description="Disordered" evidence="1">
    <location>
        <begin position="387"/>
        <end position="422"/>
    </location>
</feature>
<reference evidence="2 3" key="1">
    <citation type="submission" date="2018-11" db="EMBL/GenBank/DDBJ databases">
        <title>Genome sequence of Saitozyma podzolica DSM 27192.</title>
        <authorList>
            <person name="Aliyu H."/>
            <person name="Gorte O."/>
            <person name="Ochsenreither K."/>
        </authorList>
    </citation>
    <scope>NUCLEOTIDE SEQUENCE [LARGE SCALE GENOMIC DNA]</scope>
    <source>
        <strain evidence="2 3">DSM 27192</strain>
    </source>
</reference>